<accession>A0ACB5T0J8</accession>
<evidence type="ECO:0000313" key="2">
    <source>
        <dbReference type="Proteomes" id="UP001165064"/>
    </source>
</evidence>
<sequence>MVEARDFIKHEVVVLPKIIYDWKTDTYNQPMVEQYDELMNISEKYDKEIQSINRTRHSRFKGRQVASQSRAQAGHLDVDEWERVTFTSAELEGSDLDGLERVAFTSNAELEGPDFYLSSDIDIVGLEVLNSDYSRNSSLIIGCENDGLVKWDIARSFC</sequence>
<comment type="caution">
    <text evidence="1">The sequence shown here is derived from an EMBL/GenBank/DDBJ whole genome shotgun (WGS) entry which is preliminary data.</text>
</comment>
<keyword evidence="2" id="KW-1185">Reference proteome</keyword>
<protein>
    <submittedName>
        <fullName evidence="1">Unnamed protein product</fullName>
    </submittedName>
</protein>
<evidence type="ECO:0000313" key="1">
    <source>
        <dbReference type="EMBL" id="GME78614.1"/>
    </source>
</evidence>
<dbReference type="Proteomes" id="UP001165064">
    <property type="component" value="Unassembled WGS sequence"/>
</dbReference>
<proteinExistence type="predicted"/>
<reference evidence="1" key="1">
    <citation type="submission" date="2023-04" db="EMBL/GenBank/DDBJ databases">
        <title>Ambrosiozyma monospora NBRC 10751.</title>
        <authorList>
            <person name="Ichikawa N."/>
            <person name="Sato H."/>
            <person name="Tonouchi N."/>
        </authorList>
    </citation>
    <scope>NUCLEOTIDE SEQUENCE</scope>
    <source>
        <strain evidence="1">NBRC 10751</strain>
    </source>
</reference>
<gene>
    <name evidence="1" type="ORF">Amon02_000352900</name>
</gene>
<organism evidence="1 2">
    <name type="scientific">Ambrosiozyma monospora</name>
    <name type="common">Yeast</name>
    <name type="synonym">Endomycopsis monosporus</name>
    <dbReference type="NCBI Taxonomy" id="43982"/>
    <lineage>
        <taxon>Eukaryota</taxon>
        <taxon>Fungi</taxon>
        <taxon>Dikarya</taxon>
        <taxon>Ascomycota</taxon>
        <taxon>Saccharomycotina</taxon>
        <taxon>Pichiomycetes</taxon>
        <taxon>Pichiales</taxon>
        <taxon>Pichiaceae</taxon>
        <taxon>Ambrosiozyma</taxon>
    </lineage>
</organism>
<dbReference type="EMBL" id="BSXS01002259">
    <property type="protein sequence ID" value="GME78614.1"/>
    <property type="molecule type" value="Genomic_DNA"/>
</dbReference>
<name>A0ACB5T0J8_AMBMO</name>